<feature type="compositionally biased region" description="Polar residues" evidence="1">
    <location>
        <begin position="382"/>
        <end position="402"/>
    </location>
</feature>
<feature type="compositionally biased region" description="Basic and acidic residues" evidence="1">
    <location>
        <begin position="338"/>
        <end position="357"/>
    </location>
</feature>
<feature type="region of interest" description="Disordered" evidence="1">
    <location>
        <begin position="139"/>
        <end position="199"/>
    </location>
</feature>
<keyword evidence="2" id="KW-1133">Transmembrane helix</keyword>
<evidence type="ECO:0000256" key="2">
    <source>
        <dbReference type="SAM" id="Phobius"/>
    </source>
</evidence>
<comment type="caution">
    <text evidence="4">The sequence shown here is derived from an EMBL/GenBank/DDBJ whole genome shotgun (WGS) entry which is preliminary data.</text>
</comment>
<accession>A0ABR2XJD9</accession>
<proteinExistence type="predicted"/>
<feature type="transmembrane region" description="Helical" evidence="2">
    <location>
        <begin position="207"/>
        <end position="231"/>
    </location>
</feature>
<dbReference type="Proteomes" id="UP001465668">
    <property type="component" value="Unassembled WGS sequence"/>
</dbReference>
<keyword evidence="5" id="KW-1185">Reference proteome</keyword>
<dbReference type="EMBL" id="JARVKM010000048">
    <property type="protein sequence ID" value="KAK9773741.1"/>
    <property type="molecule type" value="Genomic_DNA"/>
</dbReference>
<protein>
    <submittedName>
        <fullName evidence="4">Mid2 domain-containing protein</fullName>
    </submittedName>
</protein>
<evidence type="ECO:0000256" key="3">
    <source>
        <dbReference type="SAM" id="SignalP"/>
    </source>
</evidence>
<keyword evidence="2" id="KW-0472">Membrane</keyword>
<name>A0ABR2XJD9_9PEZI</name>
<feature type="compositionally biased region" description="Low complexity" evidence="1">
    <location>
        <begin position="146"/>
        <end position="176"/>
    </location>
</feature>
<gene>
    <name evidence="4" type="ORF">SCAR479_09687</name>
</gene>
<feature type="region of interest" description="Disordered" evidence="1">
    <location>
        <begin position="332"/>
        <end position="402"/>
    </location>
</feature>
<evidence type="ECO:0000313" key="5">
    <source>
        <dbReference type="Proteomes" id="UP001465668"/>
    </source>
</evidence>
<keyword evidence="2" id="KW-0812">Transmembrane</keyword>
<feature type="compositionally biased region" description="Polar residues" evidence="1">
    <location>
        <begin position="274"/>
        <end position="286"/>
    </location>
</feature>
<evidence type="ECO:0000313" key="4">
    <source>
        <dbReference type="EMBL" id="KAK9773741.1"/>
    </source>
</evidence>
<reference evidence="4 5" key="1">
    <citation type="submission" date="2024-02" db="EMBL/GenBank/DDBJ databases">
        <title>First draft genome assembly of two strains of Seiridium cardinale.</title>
        <authorList>
            <person name="Emiliani G."/>
            <person name="Scali E."/>
        </authorList>
    </citation>
    <scope>NUCLEOTIDE SEQUENCE [LARGE SCALE GENOMIC DNA]</scope>
    <source>
        <strain evidence="4 5">BM-138-000479</strain>
    </source>
</reference>
<sequence>MTKSRGALRAWMLAAALSTSSSMAMSVRANALFARDDTCGDTTYSKCPQAGFPDNFCCKPNTSCIPLAGDTTVLCCPEGSDCGVIAPIVCNVQLQDASTNPQAVVKTTALTSELPKCGSNCCPFGYTCDQDQNCVRDQDQSKKPEGAAGVSSTASTPASTSATTTKTSAVPATASAISTGEAATAAPANGEDGDPTKAHAEGANTSAIVGGVVGGVIFLIAAVIGVVYLVWRHRKEQQRRRASDQSFVSKAAMISNPIPQNTFTYGRSDFIARSNPSANSTPSQAQEAFEGAKSLGSRNSYNSYDSSLDRSGSQFEERSYHASAIVDSLAVESSAGAARRETESRDAARLQAEERARTSGPYETIDISFDDSSPVQGPVGRPSNQRDTTLTQWPGATTGSRR</sequence>
<organism evidence="4 5">
    <name type="scientific">Seiridium cardinale</name>
    <dbReference type="NCBI Taxonomy" id="138064"/>
    <lineage>
        <taxon>Eukaryota</taxon>
        <taxon>Fungi</taxon>
        <taxon>Dikarya</taxon>
        <taxon>Ascomycota</taxon>
        <taxon>Pezizomycotina</taxon>
        <taxon>Sordariomycetes</taxon>
        <taxon>Xylariomycetidae</taxon>
        <taxon>Amphisphaeriales</taxon>
        <taxon>Sporocadaceae</taxon>
        <taxon>Seiridium</taxon>
    </lineage>
</organism>
<feature type="signal peptide" evidence="3">
    <location>
        <begin position="1"/>
        <end position="29"/>
    </location>
</feature>
<feature type="chain" id="PRO_5046734431" evidence="3">
    <location>
        <begin position="30"/>
        <end position="402"/>
    </location>
</feature>
<keyword evidence="3" id="KW-0732">Signal</keyword>
<feature type="region of interest" description="Disordered" evidence="1">
    <location>
        <begin position="274"/>
        <end position="296"/>
    </location>
</feature>
<evidence type="ECO:0000256" key="1">
    <source>
        <dbReference type="SAM" id="MobiDB-lite"/>
    </source>
</evidence>